<keyword evidence="2" id="KW-0812">Transmembrane</keyword>
<sequence length="168" mass="18430">MLVLRGGRPREVDVTRLGDVVELRLGDAVPADLRRASLPLVLTTLAVVVVGALMPITPLAPTLGFQRLPLGYSAALAGMVLCCLALVEVGKRLLYRTRPGETGPRAEVAHRHPRRRAARFSTSGRPAHWGRPCRRGACRQRLLSPVVRCAPYRQVEEAFPCLVTRRPS</sequence>
<protein>
    <submittedName>
        <fullName evidence="3">Uncharacterized protein</fullName>
    </submittedName>
</protein>
<evidence type="ECO:0000313" key="4">
    <source>
        <dbReference type="Proteomes" id="UP000516422"/>
    </source>
</evidence>
<dbReference type="EMBL" id="CP051006">
    <property type="protein sequence ID" value="QNT97559.1"/>
    <property type="molecule type" value="Genomic_DNA"/>
</dbReference>
<keyword evidence="2" id="KW-1133">Transmembrane helix</keyword>
<evidence type="ECO:0000256" key="2">
    <source>
        <dbReference type="SAM" id="Phobius"/>
    </source>
</evidence>
<dbReference type="KEGG" id="sgf:HEP81_07327"/>
<name>A0A7H1QB79_9ACTN</name>
<feature type="transmembrane region" description="Helical" evidence="2">
    <location>
        <begin position="70"/>
        <end position="89"/>
    </location>
</feature>
<feature type="transmembrane region" description="Helical" evidence="2">
    <location>
        <begin position="38"/>
        <end position="58"/>
    </location>
</feature>
<evidence type="ECO:0000256" key="1">
    <source>
        <dbReference type="SAM" id="MobiDB-lite"/>
    </source>
</evidence>
<reference evidence="3 4" key="1">
    <citation type="submission" date="2020-04" db="EMBL/GenBank/DDBJ databases">
        <title>Characterization and engineering of Streptomyces griseofuscus DSM40191 as a potential heterologous host for expression of BGCs.</title>
        <authorList>
            <person name="Gren T."/>
            <person name="Whitford C.M."/>
            <person name="Mohite O.S."/>
            <person name="Joergensen T.S."/>
            <person name="Nielsen J.B."/>
            <person name="Lee S.Y."/>
            <person name="Weber T."/>
        </authorList>
    </citation>
    <scope>NUCLEOTIDE SEQUENCE [LARGE SCALE GENOMIC DNA]</scope>
    <source>
        <strain evidence="3 4">DSM 40191</strain>
    </source>
</reference>
<keyword evidence="2" id="KW-0472">Membrane</keyword>
<feature type="region of interest" description="Disordered" evidence="1">
    <location>
        <begin position="101"/>
        <end position="123"/>
    </location>
</feature>
<dbReference type="Proteomes" id="UP000516422">
    <property type="component" value="Chromosome"/>
</dbReference>
<accession>A0A7H1QB79</accession>
<evidence type="ECO:0000313" key="3">
    <source>
        <dbReference type="EMBL" id="QNT97559.1"/>
    </source>
</evidence>
<proteinExistence type="predicted"/>
<organism evidence="3 4">
    <name type="scientific">Streptomyces griseofuscus</name>
    <dbReference type="NCBI Taxonomy" id="146922"/>
    <lineage>
        <taxon>Bacteria</taxon>
        <taxon>Bacillati</taxon>
        <taxon>Actinomycetota</taxon>
        <taxon>Actinomycetes</taxon>
        <taxon>Kitasatosporales</taxon>
        <taxon>Streptomycetaceae</taxon>
        <taxon>Streptomyces</taxon>
    </lineage>
</organism>
<dbReference type="AlphaFoldDB" id="A0A7H1QB79"/>
<gene>
    <name evidence="3" type="ORF">HEP81_07327</name>
</gene>